<feature type="compositionally biased region" description="Low complexity" evidence="1">
    <location>
        <begin position="623"/>
        <end position="642"/>
    </location>
</feature>
<dbReference type="InterPro" id="IPR014752">
    <property type="entry name" value="Arrestin-like_C"/>
</dbReference>
<feature type="region of interest" description="Disordered" evidence="1">
    <location>
        <begin position="110"/>
        <end position="170"/>
    </location>
</feature>
<sequence>MLRLAKSLQFFQQPDDLLTQAQSFIAPQGYSLIVGSNNQNVVPIYGPGSAFQGQVVLQLAKPIKGPCRLRVVFSCRQNLGPHPAAATTHPATPTHNQHHAHEDLTSVVATGVPRSSSPPSPLHHQHQHHHANGQTSPTAAAGSTIVRPFSSSSSTGSRRDSRSLDSTCSASAGEHHEVLFEIEQILLEDQDMAVKRHLFMFSIKLPMCNFPPSFQDRDRSVIYSVQSDLTFMTHPEDPATRVTIQASPVQIKYVPMVPSSMVQFPVIEMGQGLEPNTNKALYKVTVESEQRGASPGESVPFRLTMVNSSPTDLYSFQVALVRTMTFYPEYANRSGATAPSSGTPISQYSPESTIVDSTTIPISLMPNKGQTWAETIHYTIPNDSSLIPTTNKYVTPLFKIDYYIAISLPVYSKSAGLGSWFTQGFKAPPPLDLSQVPASMSPPLSASSTTSTNTTAAATGTTIGGASGGWQEVSLSDNNNNNGNSNSSNNNHQQQHRRSHSDHRLSKLSLQSVTADRVATINTSGKFPTLIQLPLIPFIVGTVPSVITERQLRWPIPGYQDVTAQPCFIRDKFEEEMHRQLERMENLMMEEDDINVEDLVKAAQINKSDSSGSDEDEHQQRESGGVASATGSATSPSSSRTSAQRHADRVPARFRSGMGLKTPPPSPPSSSPPPLDNLVGAMASMRTGTAGSGGGSSGGHGTSQTLPRSAGRPQRSMSPKAGGGLSKEVLLEMHHKAQQQQYASMQ</sequence>
<feature type="region of interest" description="Disordered" evidence="1">
    <location>
        <begin position="432"/>
        <end position="505"/>
    </location>
</feature>
<dbReference type="Proteomes" id="UP000807716">
    <property type="component" value="Unassembled WGS sequence"/>
</dbReference>
<dbReference type="AlphaFoldDB" id="A0A9P6QHQ3"/>
<dbReference type="InterPro" id="IPR011022">
    <property type="entry name" value="Arrestin_C-like"/>
</dbReference>
<proteinExistence type="predicted"/>
<feature type="compositionally biased region" description="Low complexity" evidence="1">
    <location>
        <begin position="445"/>
        <end position="461"/>
    </location>
</feature>
<name>A0A9P6QHQ3_9FUNG</name>
<dbReference type="OrthoDB" id="387657at2759"/>
<keyword evidence="4" id="KW-1185">Reference proteome</keyword>
<feature type="compositionally biased region" description="Gly residues" evidence="1">
    <location>
        <begin position="690"/>
        <end position="701"/>
    </location>
</feature>
<dbReference type="Pfam" id="PF02752">
    <property type="entry name" value="Arrestin_C"/>
    <property type="match status" value="1"/>
</dbReference>
<accession>A0A9P6QHQ3</accession>
<evidence type="ECO:0000256" key="1">
    <source>
        <dbReference type="SAM" id="MobiDB-lite"/>
    </source>
</evidence>
<feature type="domain" description="Arrestin C-terminal-like" evidence="2">
    <location>
        <begin position="283"/>
        <end position="410"/>
    </location>
</feature>
<gene>
    <name evidence="3" type="ORF">DFQ27_004560</name>
</gene>
<evidence type="ECO:0000259" key="2">
    <source>
        <dbReference type="Pfam" id="PF02752"/>
    </source>
</evidence>
<feature type="region of interest" description="Disordered" evidence="1">
    <location>
        <begin position="606"/>
        <end position="746"/>
    </location>
</feature>
<reference evidence="3" key="1">
    <citation type="journal article" date="2020" name="Fungal Divers.">
        <title>Resolving the Mortierellaceae phylogeny through synthesis of multi-gene phylogenetics and phylogenomics.</title>
        <authorList>
            <person name="Vandepol N."/>
            <person name="Liber J."/>
            <person name="Desiro A."/>
            <person name="Na H."/>
            <person name="Kennedy M."/>
            <person name="Barry K."/>
            <person name="Grigoriev I.V."/>
            <person name="Miller A.N."/>
            <person name="O'Donnell K."/>
            <person name="Stajich J.E."/>
            <person name="Bonito G."/>
        </authorList>
    </citation>
    <scope>NUCLEOTIDE SEQUENCE</scope>
    <source>
        <strain evidence="3">BC1065</strain>
    </source>
</reference>
<organism evidence="3 4">
    <name type="scientific">Actinomortierella ambigua</name>
    <dbReference type="NCBI Taxonomy" id="1343610"/>
    <lineage>
        <taxon>Eukaryota</taxon>
        <taxon>Fungi</taxon>
        <taxon>Fungi incertae sedis</taxon>
        <taxon>Mucoromycota</taxon>
        <taxon>Mortierellomycotina</taxon>
        <taxon>Mortierellomycetes</taxon>
        <taxon>Mortierellales</taxon>
        <taxon>Mortierellaceae</taxon>
        <taxon>Actinomortierella</taxon>
    </lineage>
</organism>
<dbReference type="EMBL" id="JAAAJB010000032">
    <property type="protein sequence ID" value="KAG0269164.1"/>
    <property type="molecule type" value="Genomic_DNA"/>
</dbReference>
<evidence type="ECO:0000313" key="3">
    <source>
        <dbReference type="EMBL" id="KAG0269164.1"/>
    </source>
</evidence>
<dbReference type="Gene3D" id="2.60.40.640">
    <property type="match status" value="2"/>
</dbReference>
<comment type="caution">
    <text evidence="3">The sequence shown here is derived from an EMBL/GenBank/DDBJ whole genome shotgun (WGS) entry which is preliminary data.</text>
</comment>
<feature type="compositionally biased region" description="Low complexity" evidence="1">
    <location>
        <begin position="474"/>
        <end position="493"/>
    </location>
</feature>
<evidence type="ECO:0000313" key="4">
    <source>
        <dbReference type="Proteomes" id="UP000807716"/>
    </source>
</evidence>
<feature type="compositionally biased region" description="Pro residues" evidence="1">
    <location>
        <begin position="662"/>
        <end position="675"/>
    </location>
</feature>
<protein>
    <recommendedName>
        <fullName evidence="2">Arrestin C-terminal-like domain-containing protein</fullName>
    </recommendedName>
</protein>